<evidence type="ECO:0000313" key="3">
    <source>
        <dbReference type="Proteomes" id="UP001500298"/>
    </source>
</evidence>
<organism evidence="2 3">
    <name type="scientific">Algivirga pacifica</name>
    <dbReference type="NCBI Taxonomy" id="1162670"/>
    <lineage>
        <taxon>Bacteria</taxon>
        <taxon>Pseudomonadati</taxon>
        <taxon>Bacteroidota</taxon>
        <taxon>Cytophagia</taxon>
        <taxon>Cytophagales</taxon>
        <taxon>Flammeovirgaceae</taxon>
        <taxon>Algivirga</taxon>
    </lineage>
</organism>
<name>A0ABP9DGL0_9BACT</name>
<proteinExistence type="predicted"/>
<dbReference type="PANTHER" id="PTHR37947">
    <property type="entry name" value="BLL2462 PROTEIN"/>
    <property type="match status" value="1"/>
</dbReference>
<gene>
    <name evidence="2" type="ORF">GCM10023331_26440</name>
</gene>
<reference evidence="3" key="1">
    <citation type="journal article" date="2019" name="Int. J. Syst. Evol. Microbiol.">
        <title>The Global Catalogue of Microorganisms (GCM) 10K type strain sequencing project: providing services to taxonomists for standard genome sequencing and annotation.</title>
        <authorList>
            <consortium name="The Broad Institute Genomics Platform"/>
            <consortium name="The Broad Institute Genome Sequencing Center for Infectious Disease"/>
            <person name="Wu L."/>
            <person name="Ma J."/>
        </authorList>
    </citation>
    <scope>NUCLEOTIDE SEQUENCE [LARGE SCALE GENOMIC DNA]</scope>
    <source>
        <strain evidence="3">JCM 18326</strain>
    </source>
</reference>
<keyword evidence="1" id="KW-1133">Transmembrane helix</keyword>
<keyword evidence="1" id="KW-0812">Transmembrane</keyword>
<feature type="transmembrane region" description="Helical" evidence="1">
    <location>
        <begin position="12"/>
        <end position="29"/>
    </location>
</feature>
<feature type="transmembrane region" description="Helical" evidence="1">
    <location>
        <begin position="41"/>
        <end position="63"/>
    </location>
</feature>
<dbReference type="SUPFAM" id="SSF53300">
    <property type="entry name" value="vWA-like"/>
    <property type="match status" value="1"/>
</dbReference>
<keyword evidence="3" id="KW-1185">Reference proteome</keyword>
<accession>A0ABP9DGL0</accession>
<dbReference type="InterPro" id="IPR036465">
    <property type="entry name" value="vWFA_dom_sf"/>
</dbReference>
<dbReference type="EMBL" id="BAABJX010000039">
    <property type="protein sequence ID" value="GAA4839992.1"/>
    <property type="molecule type" value="Genomic_DNA"/>
</dbReference>
<evidence type="ECO:0000313" key="2">
    <source>
        <dbReference type="EMBL" id="GAA4839992.1"/>
    </source>
</evidence>
<sequence>MIELITEYSLWYTPLCLIVGVALAYLLYNKKNVPWSSTVNRLLFVLRATLLSVLLFLLLGPFIKNRNNIYEKPILVFAVDNSNSIPLITDSTQLTDILRNLGGLANDLRGEDFEVSFQTFDRTLEEEESLTLASFDQKSSDIGQMLKGIQEQYENRNLAGVVLLSDGIYNQGFSPEYVPYGMQVYTVGVGDTLPQKDLNLKAVYSNKITYTGNKFPIIAEVAHTGFAGEEIAVSLLHQGSVLKTQKVSLKEEGGVEEIKFLAEGKTKGVKRYQVRIAPVKGEFTKENNQKNIYIDVLEGKEKILLVADSPHPDIKTLKTAIEKNKNYELQVHIPGMKGKGLVAYNKNEKYGMVILHQLPNRKGTASHILRDIEKKQWPVWYIVGGLTDLNAFNKINGLLSMQGTGRQRDKVTAVFNNGFDLFTHAEEDEQLMNALPPVNVPFGEVALGGGANVLLYQQVGTVVTEKPLLVLGEQNERKRAVLLSDGLWMWRLQEYLVDQKQEVVDHFIEKIVQYLANKEDRRKLKVYPVSEEFYETDEVVFETEVYNEVYEEVVGQEIELILKDEEGNSKAYTYMNTHKDFQYNIRDLKEGVYQYAASAKLGGKKEYASGEFTVKVLTLEALNTTADFNLLRNLSRKTGATFYQPENITDLKASLTANKPADVIHSQEKYEELSSFLWILIALLLMATVEWVVRKVQGGY</sequence>
<keyword evidence="1" id="KW-0472">Membrane</keyword>
<dbReference type="RefSeq" id="WP_345372550.1">
    <property type="nucleotide sequence ID" value="NZ_BAABJX010000039.1"/>
</dbReference>
<evidence type="ECO:0000256" key="1">
    <source>
        <dbReference type="SAM" id="Phobius"/>
    </source>
</evidence>
<feature type="transmembrane region" description="Helical" evidence="1">
    <location>
        <begin position="675"/>
        <end position="693"/>
    </location>
</feature>
<comment type="caution">
    <text evidence="2">The sequence shown here is derived from an EMBL/GenBank/DDBJ whole genome shotgun (WGS) entry which is preliminary data.</text>
</comment>
<evidence type="ECO:0008006" key="4">
    <source>
        <dbReference type="Google" id="ProtNLM"/>
    </source>
</evidence>
<dbReference type="PANTHER" id="PTHR37947:SF1">
    <property type="entry name" value="BLL2462 PROTEIN"/>
    <property type="match status" value="1"/>
</dbReference>
<protein>
    <recommendedName>
        <fullName evidence="4">VWA domain-containing protein</fullName>
    </recommendedName>
</protein>
<dbReference type="Proteomes" id="UP001500298">
    <property type="component" value="Unassembled WGS sequence"/>
</dbReference>